<gene>
    <name evidence="2" type="ORF">SAMN04488029_0186</name>
</gene>
<evidence type="ECO:0000313" key="3">
    <source>
        <dbReference type="Proteomes" id="UP000192472"/>
    </source>
</evidence>
<feature type="chain" id="PRO_5011986482" description="Tetratricopeptide repeat-containing protein" evidence="1">
    <location>
        <begin position="21"/>
        <end position="466"/>
    </location>
</feature>
<dbReference type="InterPro" id="IPR011990">
    <property type="entry name" value="TPR-like_helical_dom_sf"/>
</dbReference>
<dbReference type="Gene3D" id="1.25.40.10">
    <property type="entry name" value="Tetratricopeptide repeat domain"/>
    <property type="match status" value="1"/>
</dbReference>
<dbReference type="PROSITE" id="PS51257">
    <property type="entry name" value="PROKAR_LIPOPROTEIN"/>
    <property type="match status" value="1"/>
</dbReference>
<keyword evidence="1" id="KW-0732">Signal</keyword>
<protein>
    <recommendedName>
        <fullName evidence="4">Tetratricopeptide repeat-containing protein</fullName>
    </recommendedName>
</protein>
<dbReference type="EMBL" id="FWYF01000001">
    <property type="protein sequence ID" value="SMD31848.1"/>
    <property type="molecule type" value="Genomic_DNA"/>
</dbReference>
<dbReference type="RefSeq" id="WP_084370544.1">
    <property type="nucleotide sequence ID" value="NZ_FWYF01000001.1"/>
</dbReference>
<accession>A0A1W2G656</accession>
<dbReference type="AlphaFoldDB" id="A0A1W2G656"/>
<dbReference type="SUPFAM" id="SSF48452">
    <property type="entry name" value="TPR-like"/>
    <property type="match status" value="1"/>
</dbReference>
<proteinExistence type="predicted"/>
<dbReference type="Proteomes" id="UP000192472">
    <property type="component" value="Unassembled WGS sequence"/>
</dbReference>
<dbReference type="STRING" id="692418.SAMN04488029_0186"/>
<evidence type="ECO:0000256" key="1">
    <source>
        <dbReference type="SAM" id="SignalP"/>
    </source>
</evidence>
<reference evidence="2 3" key="1">
    <citation type="submission" date="2017-04" db="EMBL/GenBank/DDBJ databases">
        <authorList>
            <person name="Afonso C.L."/>
            <person name="Miller P.J."/>
            <person name="Scott M.A."/>
            <person name="Spackman E."/>
            <person name="Goraichik I."/>
            <person name="Dimitrov K.M."/>
            <person name="Suarez D.L."/>
            <person name="Swayne D.E."/>
        </authorList>
    </citation>
    <scope>NUCLEOTIDE SEQUENCE [LARGE SCALE GENOMIC DNA]</scope>
    <source>
        <strain evidence="2 3">DSM 26133</strain>
    </source>
</reference>
<dbReference type="OrthoDB" id="9769023at2"/>
<evidence type="ECO:0000313" key="2">
    <source>
        <dbReference type="EMBL" id="SMD31848.1"/>
    </source>
</evidence>
<feature type="signal peptide" evidence="1">
    <location>
        <begin position="1"/>
        <end position="20"/>
    </location>
</feature>
<sequence length="466" mass="54483">MKRFYQVLPLCFLLSCATYYQMNLAFNQDFESGNMEAAEKVLVQNPKAADSKEKFLYYLNRGTVAAMLNKPEESNIYFEKAFIYGEDYRTNYFNEAGAYLLNPTIIEYKGEDHEHLILLYYKALNYIKLGDREAALVECRRLNNRLAKLNDKYKSDSKYKRDAFIHNLMGLIYDADRDYNNAFIAYRNSYDIYKEDYSKMFGVKPPKQLKKDLLRTAYLMGFQTELMQYEDEFKMKFSPDKKEGGDLIFLWNNGLGPVKDEFSINFTVVHGKDGLITFVNKERGYNFSFYMDTNDEEDEKKTDLSDLEFYRVAIPKYNERKPIFSNATLSVGKSNFRLEEAEDINKIAIYSLNQRMGLELSKSLLRLAIKKTAEKQLREESEGWGAALGAFNAFTEKADTRNWQTIPHTIYYTRARLPVGVTNAKLSIKSGKELRQEHDFTFHVQNDQTIFHSFYSLESVPQSRLY</sequence>
<keyword evidence="3" id="KW-1185">Reference proteome</keyword>
<name>A0A1W2G656_REIFA</name>
<organism evidence="2 3">
    <name type="scientific">Reichenbachiella faecimaris</name>
    <dbReference type="NCBI Taxonomy" id="692418"/>
    <lineage>
        <taxon>Bacteria</taxon>
        <taxon>Pseudomonadati</taxon>
        <taxon>Bacteroidota</taxon>
        <taxon>Cytophagia</taxon>
        <taxon>Cytophagales</taxon>
        <taxon>Reichenbachiellaceae</taxon>
        <taxon>Reichenbachiella</taxon>
    </lineage>
</organism>
<evidence type="ECO:0008006" key="4">
    <source>
        <dbReference type="Google" id="ProtNLM"/>
    </source>
</evidence>